<gene>
    <name evidence="7" type="ORF">CROQUDRAFT_656977</name>
</gene>
<reference evidence="7" key="1">
    <citation type="submission" date="2013-11" db="EMBL/GenBank/DDBJ databases">
        <title>Genome sequence of the fusiform rust pathogen reveals effectors for host alternation and coevolution with pine.</title>
        <authorList>
            <consortium name="DOE Joint Genome Institute"/>
            <person name="Smith K."/>
            <person name="Pendleton A."/>
            <person name="Kubisiak T."/>
            <person name="Anderson C."/>
            <person name="Salamov A."/>
            <person name="Aerts A."/>
            <person name="Riley R."/>
            <person name="Clum A."/>
            <person name="Lindquist E."/>
            <person name="Ence D."/>
            <person name="Campbell M."/>
            <person name="Kronenberg Z."/>
            <person name="Feau N."/>
            <person name="Dhillon B."/>
            <person name="Hamelin R."/>
            <person name="Burleigh J."/>
            <person name="Smith J."/>
            <person name="Yandell M."/>
            <person name="Nelson C."/>
            <person name="Grigoriev I."/>
            <person name="Davis J."/>
        </authorList>
    </citation>
    <scope>NUCLEOTIDE SEQUENCE</scope>
    <source>
        <strain evidence="7">G11</strain>
    </source>
</reference>
<keyword evidence="8" id="KW-1185">Reference proteome</keyword>
<sequence>MNFAPYAPPPDEHRQGTSKYPRKPRSESASSSSQPWVNKPPNDAHEPNAWNSYQKGGSAIDPTHSTSYSSHQAHLTGPSPGSSRVQPGFEPGSPRRTDPDAFQSPGGRGEASGRIYPSPEAYETRFGWRVDLLSALAYCTPPMAIIILMIEIRNDFVRIHAYQSLLLALPLGFLHLLFLSSHFLQVFLLLIDVCLYGWLGYQAYFDAGMLIRKLLPVIGPLAERWTEEE</sequence>
<dbReference type="GO" id="GO:0016020">
    <property type="term" value="C:membrane"/>
    <property type="evidence" value="ECO:0007669"/>
    <property type="project" value="UniProtKB-SubCell"/>
</dbReference>
<proteinExistence type="predicted"/>
<protein>
    <submittedName>
        <fullName evidence="7">Uncharacterized protein</fullName>
    </submittedName>
</protein>
<dbReference type="OrthoDB" id="5546837at2759"/>
<keyword evidence="3 6" id="KW-1133">Transmembrane helix</keyword>
<name>A0A9P6NMJ7_9BASI</name>
<dbReference type="Proteomes" id="UP000886653">
    <property type="component" value="Unassembled WGS sequence"/>
</dbReference>
<evidence type="ECO:0000313" key="7">
    <source>
        <dbReference type="EMBL" id="KAG0146793.1"/>
    </source>
</evidence>
<accession>A0A9P6NMJ7</accession>
<organism evidence="7 8">
    <name type="scientific">Cronartium quercuum f. sp. fusiforme G11</name>
    <dbReference type="NCBI Taxonomy" id="708437"/>
    <lineage>
        <taxon>Eukaryota</taxon>
        <taxon>Fungi</taxon>
        <taxon>Dikarya</taxon>
        <taxon>Basidiomycota</taxon>
        <taxon>Pucciniomycotina</taxon>
        <taxon>Pucciniomycetes</taxon>
        <taxon>Pucciniales</taxon>
        <taxon>Coleosporiaceae</taxon>
        <taxon>Cronartium</taxon>
    </lineage>
</organism>
<feature type="transmembrane region" description="Helical" evidence="6">
    <location>
        <begin position="132"/>
        <end position="150"/>
    </location>
</feature>
<dbReference type="AlphaFoldDB" id="A0A9P6NMJ7"/>
<evidence type="ECO:0000256" key="2">
    <source>
        <dbReference type="ARBA" id="ARBA00022692"/>
    </source>
</evidence>
<feature type="region of interest" description="Disordered" evidence="5">
    <location>
        <begin position="1"/>
        <end position="116"/>
    </location>
</feature>
<keyword evidence="4 6" id="KW-0472">Membrane</keyword>
<comment type="caution">
    <text evidence="7">The sequence shown here is derived from an EMBL/GenBank/DDBJ whole genome shotgun (WGS) entry which is preliminary data.</text>
</comment>
<dbReference type="PANTHER" id="PTHR36460">
    <property type="entry name" value="UPF0132 DOMAIN PROTEIN (AFU_ORTHOLOGUE AFUA_3G10255)"/>
    <property type="match status" value="1"/>
</dbReference>
<evidence type="ECO:0000256" key="3">
    <source>
        <dbReference type="ARBA" id="ARBA00022989"/>
    </source>
</evidence>
<dbReference type="PANTHER" id="PTHR36460:SF1">
    <property type="entry name" value="UPF0132 DOMAIN PROTEIN (AFU_ORTHOLOGUE AFUA_3G10255)"/>
    <property type="match status" value="1"/>
</dbReference>
<evidence type="ECO:0000256" key="1">
    <source>
        <dbReference type="ARBA" id="ARBA00004141"/>
    </source>
</evidence>
<feature type="transmembrane region" description="Helical" evidence="6">
    <location>
        <begin position="186"/>
        <end position="205"/>
    </location>
</feature>
<dbReference type="EMBL" id="MU167256">
    <property type="protein sequence ID" value="KAG0146793.1"/>
    <property type="molecule type" value="Genomic_DNA"/>
</dbReference>
<feature type="compositionally biased region" description="Polar residues" evidence="5">
    <location>
        <begin position="63"/>
        <end position="85"/>
    </location>
</feature>
<keyword evidence="2 6" id="KW-0812">Transmembrane</keyword>
<evidence type="ECO:0000313" key="8">
    <source>
        <dbReference type="Proteomes" id="UP000886653"/>
    </source>
</evidence>
<comment type="subcellular location">
    <subcellularLocation>
        <location evidence="1">Membrane</location>
        <topology evidence="1">Multi-pass membrane protein</topology>
    </subcellularLocation>
</comment>
<evidence type="ECO:0000256" key="5">
    <source>
        <dbReference type="SAM" id="MobiDB-lite"/>
    </source>
</evidence>
<evidence type="ECO:0000256" key="6">
    <source>
        <dbReference type="SAM" id="Phobius"/>
    </source>
</evidence>
<evidence type="ECO:0000256" key="4">
    <source>
        <dbReference type="ARBA" id="ARBA00023136"/>
    </source>
</evidence>
<feature type="transmembrane region" description="Helical" evidence="6">
    <location>
        <begin position="162"/>
        <end position="180"/>
    </location>
</feature>